<protein>
    <submittedName>
        <fullName evidence="2">Acyl carrier protein</fullName>
    </submittedName>
</protein>
<evidence type="ECO:0000313" key="2">
    <source>
        <dbReference type="EMBL" id="SUU86978.1"/>
    </source>
</evidence>
<dbReference type="OrthoDB" id="177586at2"/>
<dbReference type="SUPFAM" id="SSF47336">
    <property type="entry name" value="ACP-like"/>
    <property type="match status" value="1"/>
</dbReference>
<accession>A0A380WE73</accession>
<dbReference type="Pfam" id="PF19468">
    <property type="entry name" value="DUF6005"/>
    <property type="match status" value="1"/>
</dbReference>
<dbReference type="EMBL" id="UFSM01000001">
    <property type="protein sequence ID" value="SUU86978.1"/>
    <property type="molecule type" value="Genomic_DNA"/>
</dbReference>
<evidence type="ECO:0000313" key="3">
    <source>
        <dbReference type="Proteomes" id="UP000254701"/>
    </source>
</evidence>
<proteinExistence type="predicted"/>
<gene>
    <name evidence="2" type="ORF">NCTC10684_00167</name>
</gene>
<dbReference type="InterPro" id="IPR036736">
    <property type="entry name" value="ACP-like_sf"/>
</dbReference>
<dbReference type="InterPro" id="IPR046047">
    <property type="entry name" value="DUF6005"/>
</dbReference>
<name>A0A380WE73_AMIAI</name>
<dbReference type="Proteomes" id="UP000254701">
    <property type="component" value="Unassembled WGS sequence"/>
</dbReference>
<sequence>MNTEQVIEAIGTVLHDHMKHAHVDRFGPDARLNEDLYLDSVLILEIFLSLELEFGLSAPEEAINRQDIETVRELAQLFTGEASVAAERSAPAGEGVHGEDYIDIKVHCFVSSVCDALKRSGIDQRPFYFSVWDAGFAINERWQLAYHDKSINHDFFHAWYQRLYGVGMHCWYDPARSKDQNIVVMLDLLERKRDSEYLMVMLDLFHLPERENKFNQNPFPHYLMIEKTDDPKIWQVNDPDFRWEGQIARDKVIHAIRQPTVGGGYIFDRLEAHVPAASDLRDFFLACYQPDHNPLVDGVRRIVSAHLEGRDGVKLADLGAALREVPVISIRKYAYEHGFAFFWREMKLANADFDHWCDEIERVIQDFKALHYAVMKLAQTEDRSLVDDVLRRLDTLDGFERRIKARLGEAFQAWCASKGIPHITPTELLGAAE</sequence>
<feature type="domain" description="Carrier" evidence="1">
    <location>
        <begin position="4"/>
        <end position="82"/>
    </location>
</feature>
<reference evidence="2 3" key="1">
    <citation type="submission" date="2018-06" db="EMBL/GenBank/DDBJ databases">
        <authorList>
            <consortium name="Pathogen Informatics"/>
            <person name="Doyle S."/>
        </authorList>
    </citation>
    <scope>NUCLEOTIDE SEQUENCE [LARGE SCALE GENOMIC DNA]</scope>
    <source>
        <strain evidence="2 3">NCTC10684</strain>
    </source>
</reference>
<dbReference type="Gene3D" id="1.10.1200.10">
    <property type="entry name" value="ACP-like"/>
    <property type="match status" value="1"/>
</dbReference>
<organism evidence="2 3">
    <name type="scientific">Aminobacter aminovorans</name>
    <name type="common">Chelatobacter heintzii</name>
    <dbReference type="NCBI Taxonomy" id="83263"/>
    <lineage>
        <taxon>Bacteria</taxon>
        <taxon>Pseudomonadati</taxon>
        <taxon>Pseudomonadota</taxon>
        <taxon>Alphaproteobacteria</taxon>
        <taxon>Hyphomicrobiales</taxon>
        <taxon>Phyllobacteriaceae</taxon>
        <taxon>Aminobacter</taxon>
    </lineage>
</organism>
<dbReference type="RefSeq" id="WP_115729537.1">
    <property type="nucleotide sequence ID" value="NZ_BAAAVY010000011.1"/>
</dbReference>
<dbReference type="InterPro" id="IPR009081">
    <property type="entry name" value="PP-bd_ACP"/>
</dbReference>
<evidence type="ECO:0000259" key="1">
    <source>
        <dbReference type="PROSITE" id="PS50075"/>
    </source>
</evidence>
<dbReference type="AlphaFoldDB" id="A0A380WE73"/>
<dbReference type="PROSITE" id="PS50075">
    <property type="entry name" value="CARRIER"/>
    <property type="match status" value="1"/>
</dbReference>